<dbReference type="RefSeq" id="WP_380920405.1">
    <property type="nucleotide sequence ID" value="NZ_JBHUPE010000004.1"/>
</dbReference>
<accession>A0ABW5YWF6</accession>
<organism evidence="1 2">
    <name type="scientific">Sphingobacterium anhuiense</name>
    <dbReference type="NCBI Taxonomy" id="493780"/>
    <lineage>
        <taxon>Bacteria</taxon>
        <taxon>Pseudomonadati</taxon>
        <taxon>Bacteroidota</taxon>
        <taxon>Sphingobacteriia</taxon>
        <taxon>Sphingobacteriales</taxon>
        <taxon>Sphingobacteriaceae</taxon>
        <taxon>Sphingobacterium</taxon>
    </lineage>
</organism>
<proteinExistence type="predicted"/>
<sequence length="101" mass="12095">MEKKLQQLIEQQIRTNMLMEKQVEMLAAIYSMLSKKELQKLKTLILDNTDLKEVLKVADTKFFSVKKLFKTYELDKKDYYLLEDIITTLKKHEKKTKPEKP</sequence>
<evidence type="ECO:0000313" key="2">
    <source>
        <dbReference type="Proteomes" id="UP001597509"/>
    </source>
</evidence>
<gene>
    <name evidence="1" type="ORF">ACFS6I_10875</name>
</gene>
<reference evidence="2" key="1">
    <citation type="journal article" date="2019" name="Int. J. Syst. Evol. Microbiol.">
        <title>The Global Catalogue of Microorganisms (GCM) 10K type strain sequencing project: providing services to taxonomists for standard genome sequencing and annotation.</title>
        <authorList>
            <consortium name="The Broad Institute Genomics Platform"/>
            <consortium name="The Broad Institute Genome Sequencing Center for Infectious Disease"/>
            <person name="Wu L."/>
            <person name="Ma J."/>
        </authorList>
    </citation>
    <scope>NUCLEOTIDE SEQUENCE [LARGE SCALE GENOMIC DNA]</scope>
    <source>
        <strain evidence="2">KCTC 22209</strain>
    </source>
</reference>
<name>A0ABW5YWF6_9SPHI</name>
<comment type="caution">
    <text evidence="1">The sequence shown here is derived from an EMBL/GenBank/DDBJ whole genome shotgun (WGS) entry which is preliminary data.</text>
</comment>
<dbReference type="Proteomes" id="UP001597509">
    <property type="component" value="Unassembled WGS sequence"/>
</dbReference>
<dbReference type="EMBL" id="JBHUPE010000004">
    <property type="protein sequence ID" value="MFD2904430.1"/>
    <property type="molecule type" value="Genomic_DNA"/>
</dbReference>
<protein>
    <submittedName>
        <fullName evidence="1">Uncharacterized protein</fullName>
    </submittedName>
</protein>
<evidence type="ECO:0000313" key="1">
    <source>
        <dbReference type="EMBL" id="MFD2904430.1"/>
    </source>
</evidence>
<keyword evidence="2" id="KW-1185">Reference proteome</keyword>